<evidence type="ECO:0000313" key="3">
    <source>
        <dbReference type="Proteomes" id="UP000249218"/>
    </source>
</evidence>
<name>A0A2W1BFB7_HELAM</name>
<protein>
    <recommendedName>
        <fullName evidence="4">Odorant receptor</fullName>
    </recommendedName>
</protein>
<keyword evidence="1" id="KW-1133">Transmembrane helix</keyword>
<accession>A0A2W1BFB7</accession>
<reference evidence="2 3" key="1">
    <citation type="journal article" date="2017" name="BMC Biol.">
        <title>Genomic innovations, transcriptional plasticity and gene loss underlying the evolution and divergence of two highly polyphagous and invasive Helicoverpa pest species.</title>
        <authorList>
            <person name="Pearce S.L."/>
            <person name="Clarke D.F."/>
            <person name="East P.D."/>
            <person name="Elfekih S."/>
            <person name="Gordon K.H."/>
            <person name="Jermiin L.S."/>
            <person name="McGaughran A."/>
            <person name="Oakeshott J.G."/>
            <person name="Papanikolaou A."/>
            <person name="Perera O.P."/>
            <person name="Rane R.V."/>
            <person name="Richards S."/>
            <person name="Tay W.T."/>
            <person name="Walsh T.K."/>
            <person name="Anderson A."/>
            <person name="Anderson C.J."/>
            <person name="Asgari S."/>
            <person name="Board P.G."/>
            <person name="Bretschneider A."/>
            <person name="Campbell P.M."/>
            <person name="Chertemps T."/>
            <person name="Christeller J.T."/>
            <person name="Coppin C.W."/>
            <person name="Downes S.J."/>
            <person name="Duan G."/>
            <person name="Farnsworth C.A."/>
            <person name="Good R.T."/>
            <person name="Han L.B."/>
            <person name="Han Y.C."/>
            <person name="Hatje K."/>
            <person name="Horne I."/>
            <person name="Huang Y.P."/>
            <person name="Hughes D.S."/>
            <person name="Jacquin-Joly E."/>
            <person name="James W."/>
            <person name="Jhangiani S."/>
            <person name="Kollmar M."/>
            <person name="Kuwar S.S."/>
            <person name="Li S."/>
            <person name="Liu N.Y."/>
            <person name="Maibeche M.T."/>
            <person name="Miller J.R."/>
            <person name="Montagne N."/>
            <person name="Perry T."/>
            <person name="Qu J."/>
            <person name="Song S.V."/>
            <person name="Sutton G.G."/>
            <person name="Vogel H."/>
            <person name="Walenz B.P."/>
            <person name="Xu W."/>
            <person name="Zhang H.J."/>
            <person name="Zou Z."/>
            <person name="Batterham P."/>
            <person name="Edwards O.R."/>
            <person name="Feyereisen R."/>
            <person name="Gibbs R.A."/>
            <person name="Heckel D.G."/>
            <person name="McGrath A."/>
            <person name="Robin C."/>
            <person name="Scherer S.E."/>
            <person name="Worley K.C."/>
            <person name="Wu Y.D."/>
        </authorList>
    </citation>
    <scope>NUCLEOTIDE SEQUENCE [LARGE SCALE GENOMIC DNA]</scope>
    <source>
        <strain evidence="2">Harm_GR_Male_#8</strain>
        <tissue evidence="2">Whole organism</tissue>
    </source>
</reference>
<organism evidence="2 3">
    <name type="scientific">Helicoverpa armigera</name>
    <name type="common">Cotton bollworm</name>
    <name type="synonym">Heliothis armigera</name>
    <dbReference type="NCBI Taxonomy" id="29058"/>
    <lineage>
        <taxon>Eukaryota</taxon>
        <taxon>Metazoa</taxon>
        <taxon>Ecdysozoa</taxon>
        <taxon>Arthropoda</taxon>
        <taxon>Hexapoda</taxon>
        <taxon>Insecta</taxon>
        <taxon>Pterygota</taxon>
        <taxon>Neoptera</taxon>
        <taxon>Endopterygota</taxon>
        <taxon>Lepidoptera</taxon>
        <taxon>Glossata</taxon>
        <taxon>Ditrysia</taxon>
        <taxon>Noctuoidea</taxon>
        <taxon>Noctuidae</taxon>
        <taxon>Heliothinae</taxon>
        <taxon>Helicoverpa</taxon>
    </lineage>
</organism>
<evidence type="ECO:0000313" key="2">
    <source>
        <dbReference type="EMBL" id="PZC72374.1"/>
    </source>
</evidence>
<evidence type="ECO:0000256" key="1">
    <source>
        <dbReference type="SAM" id="Phobius"/>
    </source>
</evidence>
<feature type="transmembrane region" description="Helical" evidence="1">
    <location>
        <begin position="33"/>
        <end position="51"/>
    </location>
</feature>
<keyword evidence="1" id="KW-0812">Transmembrane</keyword>
<proteinExistence type="predicted"/>
<evidence type="ECO:0008006" key="4">
    <source>
        <dbReference type="Google" id="ProtNLM"/>
    </source>
</evidence>
<gene>
    <name evidence="2" type="primary">HaOG200882</name>
    <name evidence="2" type="ORF">B5X24_HaOG200882</name>
</gene>
<sequence>MNSNKKVCNLHHILYFRLIFGYYFKQPTLKLRILTKLYIALFISGLTWLFITKVNGMLYYLQYCDILEYITFIIYSLITEDSSLLRSYEEKIKIDSLPVAKQYFRQLEKFLYLLLFLICGLRLFASSLFCIYAFEICKMAPFGVSVTNTFLTAMDWRHLNTVIWFSLLQTRVKILKNTLEIQGFDRGPMQRFSPRMYIKMYEELVGFSEFNGYAMKSIVRITSH</sequence>
<dbReference type="AlphaFoldDB" id="A0A2W1BFB7"/>
<dbReference type="EMBL" id="KZ150193">
    <property type="protein sequence ID" value="PZC72374.1"/>
    <property type="molecule type" value="Genomic_DNA"/>
</dbReference>
<keyword evidence="3" id="KW-1185">Reference proteome</keyword>
<feature type="transmembrane region" description="Helical" evidence="1">
    <location>
        <begin position="110"/>
        <end position="134"/>
    </location>
</feature>
<dbReference type="Proteomes" id="UP000249218">
    <property type="component" value="Unassembled WGS sequence"/>
</dbReference>
<keyword evidence="1" id="KW-0472">Membrane</keyword>